<name>A0AAW9SPD9_9RHOB</name>
<dbReference type="RefSeq" id="WP_347168548.1">
    <property type="nucleotide sequence ID" value="NZ_JBDNCH010000004.1"/>
</dbReference>
<accession>A0AAW9SPD9</accession>
<keyword evidence="1" id="KW-0732">Signal</keyword>
<feature type="signal peptide" evidence="1">
    <location>
        <begin position="1"/>
        <end position="26"/>
    </location>
</feature>
<evidence type="ECO:0000313" key="2">
    <source>
        <dbReference type="EMBL" id="MEN9063470.1"/>
    </source>
</evidence>
<sequence length="170" mass="18654">MTRIHPTRRAFMALAAATLVPGRAMASPFRQIGWDDLIPKGVPYGEIIGPGQIDEVNDTRVPQFDENASKVNTALDGKPVKLPGYIIPFDVTAAGVTGFMLVPYVGACIHTPPPPPNQLVFVTTRTPWPNESLWDPVWVSGRLSAKALSTQIAEVGYQLEAEKIEVYEWQ</sequence>
<evidence type="ECO:0000256" key="1">
    <source>
        <dbReference type="SAM" id="SignalP"/>
    </source>
</evidence>
<protein>
    <submittedName>
        <fullName evidence="2">DUF3299 domain-containing protein</fullName>
    </submittedName>
</protein>
<organism evidence="2 3">
    <name type="scientific">Ponticoccus litoralis</name>
    <dbReference type="NCBI Taxonomy" id="422297"/>
    <lineage>
        <taxon>Bacteria</taxon>
        <taxon>Pseudomonadati</taxon>
        <taxon>Pseudomonadota</taxon>
        <taxon>Alphaproteobacteria</taxon>
        <taxon>Rhodobacterales</taxon>
        <taxon>Roseobacteraceae</taxon>
        <taxon>Ponticoccus</taxon>
    </lineage>
</organism>
<dbReference type="Proteomes" id="UP001428774">
    <property type="component" value="Unassembled WGS sequence"/>
</dbReference>
<feature type="chain" id="PRO_5043421038" evidence="1">
    <location>
        <begin position="27"/>
        <end position="170"/>
    </location>
</feature>
<proteinExistence type="predicted"/>
<reference evidence="2 3" key="1">
    <citation type="submission" date="2024-05" db="EMBL/GenBank/DDBJ databases">
        <title>Genome sequence of Ponticoccus litoralis KCCM 90028.</title>
        <authorList>
            <person name="Kim J.M."/>
            <person name="Lee J.K."/>
            <person name="Choi B.J."/>
            <person name="Bayburt H."/>
            <person name="Baek J.H."/>
            <person name="Jeon C.O."/>
        </authorList>
    </citation>
    <scope>NUCLEOTIDE SEQUENCE [LARGE SCALE GENOMIC DNA]</scope>
    <source>
        <strain evidence="2 3">KCCM 90028</strain>
    </source>
</reference>
<gene>
    <name evidence="2" type="ORF">ABFB10_23165</name>
</gene>
<dbReference type="AlphaFoldDB" id="A0AAW9SPD9"/>
<dbReference type="InterPro" id="IPR021727">
    <property type="entry name" value="DUF3299"/>
</dbReference>
<dbReference type="EMBL" id="JBDNCH010000004">
    <property type="protein sequence ID" value="MEN9063470.1"/>
    <property type="molecule type" value="Genomic_DNA"/>
</dbReference>
<evidence type="ECO:0000313" key="3">
    <source>
        <dbReference type="Proteomes" id="UP001428774"/>
    </source>
</evidence>
<dbReference type="Gene3D" id="2.40.50.870">
    <property type="entry name" value="Protein of unknown function (DUF3299)"/>
    <property type="match status" value="1"/>
</dbReference>
<keyword evidence="3" id="KW-1185">Reference proteome</keyword>
<dbReference type="Pfam" id="PF11736">
    <property type="entry name" value="DUF3299"/>
    <property type="match status" value="1"/>
</dbReference>
<comment type="caution">
    <text evidence="2">The sequence shown here is derived from an EMBL/GenBank/DDBJ whole genome shotgun (WGS) entry which is preliminary data.</text>
</comment>